<reference evidence="1" key="1">
    <citation type="submission" date="2020-09" db="EMBL/GenBank/DDBJ databases">
        <title>New species isolated from human feces.</title>
        <authorList>
            <person name="Kitahara M."/>
            <person name="Shigeno Y."/>
            <person name="Shime M."/>
            <person name="Matsumoto Y."/>
            <person name="Nakamura S."/>
            <person name="Motooka D."/>
            <person name="Fukuoka S."/>
            <person name="Nishikawa H."/>
            <person name="Benno Y."/>
        </authorList>
    </citation>
    <scope>NUCLEOTIDE SEQUENCE</scope>
    <source>
        <strain evidence="1">MM59</strain>
    </source>
</reference>
<dbReference type="EMBL" id="AP023420">
    <property type="protein sequence ID" value="BCK83393.1"/>
    <property type="molecule type" value="Genomic_DNA"/>
</dbReference>
<keyword evidence="2" id="KW-1185">Reference proteome</keyword>
<dbReference type="Proteomes" id="UP000679848">
    <property type="component" value="Chromosome"/>
</dbReference>
<dbReference type="KEGG" id="pfaa:MM59RIKEN_07120"/>
<dbReference type="RefSeq" id="WP_213542659.1">
    <property type="nucleotide sequence ID" value="NZ_AP023420.1"/>
</dbReference>
<organism evidence="1 2">
    <name type="scientific">Pusillibacter faecalis</name>
    <dbReference type="NCBI Taxonomy" id="2714358"/>
    <lineage>
        <taxon>Bacteria</taxon>
        <taxon>Bacillati</taxon>
        <taxon>Bacillota</taxon>
        <taxon>Clostridia</taxon>
        <taxon>Eubacteriales</taxon>
        <taxon>Oscillospiraceae</taxon>
        <taxon>Pusillibacter</taxon>
    </lineage>
</organism>
<evidence type="ECO:0000313" key="2">
    <source>
        <dbReference type="Proteomes" id="UP000679848"/>
    </source>
</evidence>
<name>A0A810QFU8_9FIRM</name>
<protein>
    <submittedName>
        <fullName evidence="1">Uncharacterized protein</fullName>
    </submittedName>
</protein>
<evidence type="ECO:0000313" key="1">
    <source>
        <dbReference type="EMBL" id="BCK83393.1"/>
    </source>
</evidence>
<dbReference type="AlphaFoldDB" id="A0A810QFU8"/>
<proteinExistence type="predicted"/>
<accession>A0A810QFU8</accession>
<gene>
    <name evidence="1" type="ORF">MM59RIKEN_07120</name>
</gene>
<sequence>MAYGYPSYYNPYQPYQPPMPDQMAQLRAGQYQPQPLQNMQQPPQQNNTQIVWVPGGQAAFEYPVAPNSAVALWDSTAPVIYLKQADASGKPTTKIYDLVERIASNAPASPAQPSQAPAVEYATREQLDALAARVDALSTPKIAKAKKEAANDE</sequence>